<evidence type="ECO:0000259" key="4">
    <source>
        <dbReference type="PROSITE" id="PS50893"/>
    </source>
</evidence>
<dbReference type="RefSeq" id="WP_012853185.1">
    <property type="nucleotide sequence ID" value="NC_013510.1"/>
</dbReference>
<dbReference type="FunFam" id="3.40.50.300:FF:000421">
    <property type="entry name" value="Branched-chain amino acid ABC transporter ATP-binding protein"/>
    <property type="match status" value="1"/>
</dbReference>
<dbReference type="KEGG" id="tcu:Tcur_2856"/>
<evidence type="ECO:0000256" key="1">
    <source>
        <dbReference type="ARBA" id="ARBA00022448"/>
    </source>
</evidence>
<keyword evidence="3" id="KW-0067">ATP-binding</keyword>
<dbReference type="GO" id="GO:0015808">
    <property type="term" value="P:L-alanine transport"/>
    <property type="evidence" value="ECO:0007669"/>
    <property type="project" value="TreeGrafter"/>
</dbReference>
<dbReference type="Gene3D" id="3.40.50.300">
    <property type="entry name" value="P-loop containing nucleotide triphosphate hydrolases"/>
    <property type="match status" value="1"/>
</dbReference>
<dbReference type="eggNOG" id="COG0411">
    <property type="taxonomic scope" value="Bacteria"/>
</dbReference>
<dbReference type="GO" id="GO:0005304">
    <property type="term" value="F:L-valine transmembrane transporter activity"/>
    <property type="evidence" value="ECO:0007669"/>
    <property type="project" value="TreeGrafter"/>
</dbReference>
<dbReference type="GO" id="GO:0042941">
    <property type="term" value="P:D-alanine transmembrane transport"/>
    <property type="evidence" value="ECO:0007669"/>
    <property type="project" value="TreeGrafter"/>
</dbReference>
<evidence type="ECO:0000313" key="5">
    <source>
        <dbReference type="EMBL" id="ACY98401.1"/>
    </source>
</evidence>
<proteinExistence type="predicted"/>
<dbReference type="CDD" id="cd03219">
    <property type="entry name" value="ABC_Mj1267_LivG_branched"/>
    <property type="match status" value="1"/>
</dbReference>
<dbReference type="GO" id="GO:0016887">
    <property type="term" value="F:ATP hydrolysis activity"/>
    <property type="evidence" value="ECO:0007669"/>
    <property type="project" value="InterPro"/>
</dbReference>
<dbReference type="HOGENOM" id="CLU_000604_1_2_11"/>
<dbReference type="SMART" id="SM00382">
    <property type="entry name" value="AAA"/>
    <property type="match status" value="1"/>
</dbReference>
<dbReference type="GO" id="GO:1903806">
    <property type="term" value="P:L-isoleucine import across plasma membrane"/>
    <property type="evidence" value="ECO:0007669"/>
    <property type="project" value="TreeGrafter"/>
</dbReference>
<dbReference type="GO" id="GO:0015188">
    <property type="term" value="F:L-isoleucine transmembrane transporter activity"/>
    <property type="evidence" value="ECO:0007669"/>
    <property type="project" value="TreeGrafter"/>
</dbReference>
<evidence type="ECO:0000256" key="3">
    <source>
        <dbReference type="ARBA" id="ARBA00022840"/>
    </source>
</evidence>
<keyword evidence="1" id="KW-0813">Transport</keyword>
<dbReference type="Pfam" id="PF12399">
    <property type="entry name" value="BCA_ABC_TP_C"/>
    <property type="match status" value="1"/>
</dbReference>
<dbReference type="SUPFAM" id="SSF52540">
    <property type="entry name" value="P-loop containing nucleoside triphosphate hydrolases"/>
    <property type="match status" value="1"/>
</dbReference>
<evidence type="ECO:0000313" key="6">
    <source>
        <dbReference type="Proteomes" id="UP000001918"/>
    </source>
</evidence>
<dbReference type="Proteomes" id="UP000001918">
    <property type="component" value="Chromosome"/>
</dbReference>
<dbReference type="EMBL" id="CP001738">
    <property type="protein sequence ID" value="ACY98401.1"/>
    <property type="molecule type" value="Genomic_DNA"/>
</dbReference>
<dbReference type="GO" id="GO:0005524">
    <property type="term" value="F:ATP binding"/>
    <property type="evidence" value="ECO:0007669"/>
    <property type="project" value="UniProtKB-KW"/>
</dbReference>
<dbReference type="STRING" id="471852.Tcur_2856"/>
<sequence>MSEEKAAGAAGVSAPAGREAQPVLQMQSVTMRFGGVVAINGLDLTVREGEIFALIGPNGAGKTTVFNVITGVYRPTEGQVLLRGERINGRKRFAITKRGVARTFQNIRLFHNMTVLENVLVGADAHHKTGFMGAALGLPWHRREEREGRAKARELLEFVGVAHRMDEPAKNLPYGDQRRLEIARALATDPRLLLLDEPAAGMNPAEKVRLQELIGRIRDSGRTVLLIEHDMSLVMGISDRVAVLDFGQKIAEGLPQDVQRDPKVIEAYLGAPADAS</sequence>
<reference evidence="5 6" key="1">
    <citation type="journal article" date="2011" name="Stand. Genomic Sci.">
        <title>Complete genome sequence of Thermomonospora curvata type strain (B9).</title>
        <authorList>
            <person name="Chertkov O."/>
            <person name="Sikorski J."/>
            <person name="Nolan M."/>
            <person name="Lapidus A."/>
            <person name="Lucas S."/>
            <person name="Del Rio T.G."/>
            <person name="Tice H."/>
            <person name="Cheng J.F."/>
            <person name="Goodwin L."/>
            <person name="Pitluck S."/>
            <person name="Liolios K."/>
            <person name="Ivanova N."/>
            <person name="Mavromatis K."/>
            <person name="Mikhailova N."/>
            <person name="Ovchinnikova G."/>
            <person name="Pati A."/>
            <person name="Chen A."/>
            <person name="Palaniappan K."/>
            <person name="Djao O.D."/>
            <person name="Land M."/>
            <person name="Hauser L."/>
            <person name="Chang Y.J."/>
            <person name="Jeffries C.D."/>
            <person name="Brettin T."/>
            <person name="Han C."/>
            <person name="Detter J.C."/>
            <person name="Rohde M."/>
            <person name="Goker M."/>
            <person name="Woyke T."/>
            <person name="Bristow J."/>
            <person name="Eisen J.A."/>
            <person name="Markowitz V."/>
            <person name="Hugenholtz P."/>
            <person name="Klenk H.P."/>
            <person name="Kyrpides N.C."/>
        </authorList>
    </citation>
    <scope>NUCLEOTIDE SEQUENCE [LARGE SCALE GENOMIC DNA]</scope>
    <source>
        <strain evidence="6">ATCC 19995 / DSM 43183 / JCM 3096 / KCTC 9072 / NBRC 15933 / NCIMB 10081 / Henssen B9</strain>
    </source>
</reference>
<keyword evidence="2" id="KW-0547">Nucleotide-binding</keyword>
<accession>D1A6Z7</accession>
<dbReference type="GO" id="GO:0005886">
    <property type="term" value="C:plasma membrane"/>
    <property type="evidence" value="ECO:0007669"/>
    <property type="project" value="TreeGrafter"/>
</dbReference>
<name>D1A6Z7_THECD</name>
<dbReference type="InterPro" id="IPR032823">
    <property type="entry name" value="BCA_ABC_TP_C"/>
</dbReference>
<protein>
    <submittedName>
        <fullName evidence="5">ABC transporter related protein</fullName>
    </submittedName>
</protein>
<dbReference type="PROSITE" id="PS50893">
    <property type="entry name" value="ABC_TRANSPORTER_2"/>
    <property type="match status" value="1"/>
</dbReference>
<organism evidence="5 6">
    <name type="scientific">Thermomonospora curvata (strain ATCC 19995 / DSM 43183 / JCM 3096 / KCTC 9072 / NBRC 15933 / NCIMB 10081 / Henssen B9)</name>
    <dbReference type="NCBI Taxonomy" id="471852"/>
    <lineage>
        <taxon>Bacteria</taxon>
        <taxon>Bacillati</taxon>
        <taxon>Actinomycetota</taxon>
        <taxon>Actinomycetes</taxon>
        <taxon>Streptosporangiales</taxon>
        <taxon>Thermomonosporaceae</taxon>
        <taxon>Thermomonospora</taxon>
    </lineage>
</organism>
<gene>
    <name evidence="5" type="ordered locus">Tcur_2856</name>
</gene>
<dbReference type="PANTHER" id="PTHR45772:SF7">
    <property type="entry name" value="AMINO ACID ABC TRANSPORTER ATP-BINDING PROTEIN"/>
    <property type="match status" value="1"/>
</dbReference>
<dbReference type="GO" id="GO:1903805">
    <property type="term" value="P:L-valine import across plasma membrane"/>
    <property type="evidence" value="ECO:0007669"/>
    <property type="project" value="TreeGrafter"/>
</dbReference>
<keyword evidence="6" id="KW-1185">Reference proteome</keyword>
<dbReference type="PANTHER" id="PTHR45772">
    <property type="entry name" value="CONSERVED COMPONENT OF ABC TRANSPORTER FOR NATURAL AMINO ACIDS-RELATED"/>
    <property type="match status" value="1"/>
</dbReference>
<feature type="domain" description="ABC transporter" evidence="4">
    <location>
        <begin position="24"/>
        <end position="271"/>
    </location>
</feature>
<dbReference type="InterPro" id="IPR003439">
    <property type="entry name" value="ABC_transporter-like_ATP-bd"/>
</dbReference>
<dbReference type="InterPro" id="IPR051120">
    <property type="entry name" value="ABC_AA/LPS_Transport"/>
</dbReference>
<dbReference type="GO" id="GO:0015192">
    <property type="term" value="F:L-phenylalanine transmembrane transporter activity"/>
    <property type="evidence" value="ECO:0007669"/>
    <property type="project" value="TreeGrafter"/>
</dbReference>
<dbReference type="InterPro" id="IPR003593">
    <property type="entry name" value="AAA+_ATPase"/>
</dbReference>
<dbReference type="InterPro" id="IPR027417">
    <property type="entry name" value="P-loop_NTPase"/>
</dbReference>
<evidence type="ECO:0000256" key="2">
    <source>
        <dbReference type="ARBA" id="ARBA00022741"/>
    </source>
</evidence>
<dbReference type="Pfam" id="PF00005">
    <property type="entry name" value="ABC_tran"/>
    <property type="match status" value="1"/>
</dbReference>
<dbReference type="AlphaFoldDB" id="D1A6Z7"/>